<sequence length="393" mass="43864">MARQCARVRHLAEGDANTRYFHILARGKKKRIFIPHLNVGGVQVAEHESMEQALFAHFQSVFGSKAHWPHGLNLSELGYSASDLSSLHAPFTEEEVWEAIKDMPGDRAPGPDGFIGVFYKTAWHIIKPDVIGRPRRVSPRQRVWIQRIKQRTHRPPAKEAGRELALVSKLLAVRLAAHLHGLVSCNQTAFVWGRVLHDSYKFVQAAAAHFRKKKIPVPLLKIDISKAFDTISWKFLLDVLQALGFSQRWRDWVAILLSLASSSILVNGMPGRKILHRRGVRQGDSLFPMLFILAMDAFNRLVDRAGRRGILSKLGYHCSLYADDVILFVSSTTREAVRVKRLLEVFGNASGLVANLGKCSISTVATDEEVTSNIAAVLGCRVAPFPLSTSVCR</sequence>
<name>A0AAQ3UWH6_PASNO</name>
<organism evidence="2 3">
    <name type="scientific">Paspalum notatum var. saurae</name>
    <dbReference type="NCBI Taxonomy" id="547442"/>
    <lineage>
        <taxon>Eukaryota</taxon>
        <taxon>Viridiplantae</taxon>
        <taxon>Streptophyta</taxon>
        <taxon>Embryophyta</taxon>
        <taxon>Tracheophyta</taxon>
        <taxon>Spermatophyta</taxon>
        <taxon>Magnoliopsida</taxon>
        <taxon>Liliopsida</taxon>
        <taxon>Poales</taxon>
        <taxon>Poaceae</taxon>
        <taxon>PACMAD clade</taxon>
        <taxon>Panicoideae</taxon>
        <taxon>Andropogonodae</taxon>
        <taxon>Paspaleae</taxon>
        <taxon>Paspalinae</taxon>
        <taxon>Paspalum</taxon>
    </lineage>
</organism>
<dbReference type="Pfam" id="PF00078">
    <property type="entry name" value="RVT_1"/>
    <property type="match status" value="1"/>
</dbReference>
<dbReference type="PROSITE" id="PS50878">
    <property type="entry name" value="RT_POL"/>
    <property type="match status" value="1"/>
</dbReference>
<reference evidence="2 3" key="1">
    <citation type="submission" date="2024-02" db="EMBL/GenBank/DDBJ databases">
        <title>High-quality chromosome-scale genome assembly of Pensacola bahiagrass (Paspalum notatum Flugge var. saurae).</title>
        <authorList>
            <person name="Vega J.M."/>
            <person name="Podio M."/>
            <person name="Orjuela J."/>
            <person name="Siena L.A."/>
            <person name="Pessino S.C."/>
            <person name="Combes M.C."/>
            <person name="Mariac C."/>
            <person name="Albertini E."/>
            <person name="Pupilli F."/>
            <person name="Ortiz J.P.A."/>
            <person name="Leblanc O."/>
        </authorList>
    </citation>
    <scope>NUCLEOTIDE SEQUENCE [LARGE SCALE GENOMIC DNA]</scope>
    <source>
        <strain evidence="2">R1</strain>
        <tissue evidence="2">Leaf</tissue>
    </source>
</reference>
<proteinExistence type="predicted"/>
<dbReference type="SUPFAM" id="SSF56672">
    <property type="entry name" value="DNA/RNA polymerases"/>
    <property type="match status" value="1"/>
</dbReference>
<evidence type="ECO:0000313" key="3">
    <source>
        <dbReference type="Proteomes" id="UP001341281"/>
    </source>
</evidence>
<keyword evidence="3" id="KW-1185">Reference proteome</keyword>
<dbReference type="InterPro" id="IPR000477">
    <property type="entry name" value="RT_dom"/>
</dbReference>
<gene>
    <name evidence="2" type="ORF">U9M48_042196</name>
</gene>
<dbReference type="InterPro" id="IPR043502">
    <property type="entry name" value="DNA/RNA_pol_sf"/>
</dbReference>
<dbReference type="PANTHER" id="PTHR19446">
    <property type="entry name" value="REVERSE TRANSCRIPTASES"/>
    <property type="match status" value="1"/>
</dbReference>
<evidence type="ECO:0000259" key="1">
    <source>
        <dbReference type="PROSITE" id="PS50878"/>
    </source>
</evidence>
<dbReference type="EMBL" id="CP144754">
    <property type="protein sequence ID" value="WVZ96579.1"/>
    <property type="molecule type" value="Genomic_DNA"/>
</dbReference>
<dbReference type="CDD" id="cd01650">
    <property type="entry name" value="RT_nLTR_like"/>
    <property type="match status" value="1"/>
</dbReference>
<protein>
    <recommendedName>
        <fullName evidence="1">Reverse transcriptase domain-containing protein</fullName>
    </recommendedName>
</protein>
<feature type="domain" description="Reverse transcriptase" evidence="1">
    <location>
        <begin position="133"/>
        <end position="378"/>
    </location>
</feature>
<accession>A0AAQ3UWH6</accession>
<evidence type="ECO:0000313" key="2">
    <source>
        <dbReference type="EMBL" id="WVZ96579.1"/>
    </source>
</evidence>
<dbReference type="Proteomes" id="UP001341281">
    <property type="component" value="Chromosome 10"/>
</dbReference>
<dbReference type="AlphaFoldDB" id="A0AAQ3UWH6"/>